<organism evidence="1 2">
    <name type="scientific">Frankia alni (strain DSM 45986 / CECT 9034 / ACN14a)</name>
    <dbReference type="NCBI Taxonomy" id="326424"/>
    <lineage>
        <taxon>Bacteria</taxon>
        <taxon>Bacillati</taxon>
        <taxon>Actinomycetota</taxon>
        <taxon>Actinomycetes</taxon>
        <taxon>Frankiales</taxon>
        <taxon>Frankiaceae</taxon>
        <taxon>Frankia</taxon>
    </lineage>
</organism>
<accession>Q0RKZ1</accession>
<dbReference type="KEGG" id="fal:FRAAL3170"/>
<evidence type="ECO:0000313" key="2">
    <source>
        <dbReference type="Proteomes" id="UP000000657"/>
    </source>
</evidence>
<sequence>MTSGRQGWAEGRLGLFDTRRLPSFTLGYDTRPVQALAPVADCVSLARHTPVHVGRSVRPEIILFSGTGCH</sequence>
<dbReference type="STRING" id="326424.FRAAL3170"/>
<dbReference type="HOGENOM" id="CLU_2751932_0_0_11"/>
<gene>
    <name evidence="1" type="ordered locus">FRAAL3170</name>
</gene>
<dbReference type="AlphaFoldDB" id="Q0RKZ1"/>
<dbReference type="EMBL" id="CT573213">
    <property type="protein sequence ID" value="CAJ61814.1"/>
    <property type="molecule type" value="Genomic_DNA"/>
</dbReference>
<reference evidence="1 2" key="1">
    <citation type="journal article" date="2007" name="Genome Res.">
        <title>Genome characteristics of facultatively symbiotic Frankia sp. strains reflect host range and host plant biogeography.</title>
        <authorList>
            <person name="Normand P."/>
            <person name="Lapierre P."/>
            <person name="Tisa L.S."/>
            <person name="Gogarten J.P."/>
            <person name="Alloisio N."/>
            <person name="Bagnarol E."/>
            <person name="Bassi C.A."/>
            <person name="Berry A.M."/>
            <person name="Bickhart D.M."/>
            <person name="Choisne N."/>
            <person name="Couloux A."/>
            <person name="Cournoyer B."/>
            <person name="Cruveiller S."/>
            <person name="Daubin V."/>
            <person name="Demange N."/>
            <person name="Francino M.P."/>
            <person name="Goltsman E."/>
            <person name="Huang Y."/>
            <person name="Kopp O.R."/>
            <person name="Labarre L."/>
            <person name="Lapidus A."/>
            <person name="Lavire C."/>
            <person name="Marechal J."/>
            <person name="Martinez M."/>
            <person name="Mastronunzio J.E."/>
            <person name="Mullin B.C."/>
            <person name="Niemann J."/>
            <person name="Pujic P."/>
            <person name="Rawnsley T."/>
            <person name="Rouy Z."/>
            <person name="Schenowitz C."/>
            <person name="Sellstedt A."/>
            <person name="Tavares F."/>
            <person name="Tomkins J.P."/>
            <person name="Vallenet D."/>
            <person name="Valverde C."/>
            <person name="Wall L.G."/>
            <person name="Wang Y."/>
            <person name="Medigue C."/>
            <person name="Benson D.R."/>
        </authorList>
    </citation>
    <scope>NUCLEOTIDE SEQUENCE [LARGE SCALE GENOMIC DNA]</scope>
    <source>
        <strain evidence="2">DSM 45986 / CECT 9034 / ACN14a</strain>
    </source>
</reference>
<protein>
    <submittedName>
        <fullName evidence="1">Uncharacterized protein</fullName>
    </submittedName>
</protein>
<name>Q0RKZ1_FRAAA</name>
<evidence type="ECO:0000313" key="1">
    <source>
        <dbReference type="EMBL" id="CAJ61814.1"/>
    </source>
</evidence>
<proteinExistence type="predicted"/>
<dbReference type="Proteomes" id="UP000000657">
    <property type="component" value="Chromosome"/>
</dbReference>
<keyword evidence="2" id="KW-1185">Reference proteome</keyword>